<gene>
    <name evidence="1" type="ORF">BV25DRAFT_374411</name>
</gene>
<name>A0ACB8T5F3_9AGAM</name>
<reference evidence="1" key="2">
    <citation type="journal article" date="2022" name="New Phytol.">
        <title>Evolutionary transition to the ectomycorrhizal habit in the genomes of a hyperdiverse lineage of mushroom-forming fungi.</title>
        <authorList>
            <person name="Looney B."/>
            <person name="Miyauchi S."/>
            <person name="Morin E."/>
            <person name="Drula E."/>
            <person name="Courty P.E."/>
            <person name="Kohler A."/>
            <person name="Kuo A."/>
            <person name="LaButti K."/>
            <person name="Pangilinan J."/>
            <person name="Lipzen A."/>
            <person name="Riley R."/>
            <person name="Andreopoulos W."/>
            <person name="He G."/>
            <person name="Johnson J."/>
            <person name="Nolan M."/>
            <person name="Tritt A."/>
            <person name="Barry K.W."/>
            <person name="Grigoriev I.V."/>
            <person name="Nagy L.G."/>
            <person name="Hibbett D."/>
            <person name="Henrissat B."/>
            <person name="Matheny P.B."/>
            <person name="Labbe J."/>
            <person name="Martin F.M."/>
        </authorList>
    </citation>
    <scope>NUCLEOTIDE SEQUENCE</scope>
    <source>
        <strain evidence="1">HHB10654</strain>
    </source>
</reference>
<dbReference type="Proteomes" id="UP000814140">
    <property type="component" value="Unassembled WGS sequence"/>
</dbReference>
<keyword evidence="2" id="KW-1185">Reference proteome</keyword>
<dbReference type="EMBL" id="MU277201">
    <property type="protein sequence ID" value="KAI0063929.1"/>
    <property type="molecule type" value="Genomic_DNA"/>
</dbReference>
<proteinExistence type="predicted"/>
<comment type="caution">
    <text evidence="1">The sequence shown here is derived from an EMBL/GenBank/DDBJ whole genome shotgun (WGS) entry which is preliminary data.</text>
</comment>
<evidence type="ECO:0000313" key="2">
    <source>
        <dbReference type="Proteomes" id="UP000814140"/>
    </source>
</evidence>
<protein>
    <submittedName>
        <fullName evidence="1">Uncharacterized protein</fullName>
    </submittedName>
</protein>
<accession>A0ACB8T5F3</accession>
<sequence>MAGHSWATAASMRLSFLNESTSMDATGNRTACQQADAEFAAIHAALCSYRRRRNAIVSISRLSGDILSHIFSFLTGEITWNGKVGWVQVTWVCSRWRNVALRCPSLWQKINFNLGNEWADTFLTRRKSLPLYFTQFNCLPAHGRLIPRQCELMLKHMDRTKELQLTDSRSSDKAGMMRDFIQKLTMPAPLLQSFSLSLNVHHPLPSKLFDHIAPQLRHIVFSNVTNFPWTQGIFRNLVTLSLETWGPRPEAYTASFNDLLEFLRLSSSTLESLRLSYNILRLPGRPVHIPSKVSLPSLVELTLNEDLLAGTYLIRHLTIPHSAQVVLGLGHYQQRSHGELEMALGNLFPHIHCGNRKLDLHVEFISEEEGPYERGDFYVQIRRFLPQNVLEAKPAVVLTFDMDRDRQAERELTQDLFAALPPHMYNIRQVVMRTDQYSDSSTMAEVHQEDWAEILGKRRDIRHIYAECEAGAGLCEALGMYQLPPGWHIIGSTIEDMRVFVLPNLSSLILREVDFDELITIDDEDVSVHTMLCRNLQARKASGIPLDRLRLKACISSDWSWLEDLEGVVGAVVGLDYESLSLKEQKKMDEEDGI</sequence>
<reference evidence="1" key="1">
    <citation type="submission" date="2021-03" db="EMBL/GenBank/DDBJ databases">
        <authorList>
            <consortium name="DOE Joint Genome Institute"/>
            <person name="Ahrendt S."/>
            <person name="Looney B.P."/>
            <person name="Miyauchi S."/>
            <person name="Morin E."/>
            <person name="Drula E."/>
            <person name="Courty P.E."/>
            <person name="Chicoki N."/>
            <person name="Fauchery L."/>
            <person name="Kohler A."/>
            <person name="Kuo A."/>
            <person name="Labutti K."/>
            <person name="Pangilinan J."/>
            <person name="Lipzen A."/>
            <person name="Riley R."/>
            <person name="Andreopoulos W."/>
            <person name="He G."/>
            <person name="Johnson J."/>
            <person name="Barry K.W."/>
            <person name="Grigoriev I.V."/>
            <person name="Nagy L."/>
            <person name="Hibbett D."/>
            <person name="Henrissat B."/>
            <person name="Matheny P.B."/>
            <person name="Labbe J."/>
            <person name="Martin F."/>
        </authorList>
    </citation>
    <scope>NUCLEOTIDE SEQUENCE</scope>
    <source>
        <strain evidence="1">HHB10654</strain>
    </source>
</reference>
<evidence type="ECO:0000313" key="1">
    <source>
        <dbReference type="EMBL" id="KAI0063929.1"/>
    </source>
</evidence>
<organism evidence="1 2">
    <name type="scientific">Artomyces pyxidatus</name>
    <dbReference type="NCBI Taxonomy" id="48021"/>
    <lineage>
        <taxon>Eukaryota</taxon>
        <taxon>Fungi</taxon>
        <taxon>Dikarya</taxon>
        <taxon>Basidiomycota</taxon>
        <taxon>Agaricomycotina</taxon>
        <taxon>Agaricomycetes</taxon>
        <taxon>Russulales</taxon>
        <taxon>Auriscalpiaceae</taxon>
        <taxon>Artomyces</taxon>
    </lineage>
</organism>